<reference evidence="2" key="1">
    <citation type="submission" date="2013-05" db="EMBL/GenBank/DDBJ databases">
        <title>Genome assembly of Cystobacter fuscus DSM 2262.</title>
        <authorList>
            <person name="Sharma G."/>
            <person name="Khatri I."/>
            <person name="Kaur C."/>
            <person name="Mayilraj S."/>
            <person name="Subramanian S."/>
        </authorList>
    </citation>
    <scope>NUCLEOTIDE SEQUENCE [LARGE SCALE GENOMIC DNA]</scope>
    <source>
        <strain evidence="2">DSM 2262</strain>
    </source>
</reference>
<dbReference type="EMBL" id="ANAH02000066">
    <property type="protein sequence ID" value="EPX56019.1"/>
    <property type="molecule type" value="Genomic_DNA"/>
</dbReference>
<gene>
    <name evidence="2" type="ORF">D187_007361</name>
</gene>
<sequence>MHCVIPRADAAREWAAHVVRAPTRPASPYSGHSPALRPVSPPSYPARDLPTPGGFIDHGGLSVHDPGLPTRYLRAVRDDGERNRGPEHGRRHLDAHRHQGPALPHQQRRAAARHGRGARVLSGLRAAL</sequence>
<accession>S9Q3Y5</accession>
<feature type="compositionally biased region" description="Basic residues" evidence="1">
    <location>
        <begin position="89"/>
        <end position="99"/>
    </location>
</feature>
<name>S9Q3Y5_CYSF2</name>
<evidence type="ECO:0000256" key="1">
    <source>
        <dbReference type="SAM" id="MobiDB-lite"/>
    </source>
</evidence>
<keyword evidence="3" id="KW-1185">Reference proteome</keyword>
<feature type="region of interest" description="Disordered" evidence="1">
    <location>
        <begin position="24"/>
        <end position="103"/>
    </location>
</feature>
<comment type="caution">
    <text evidence="2">The sequence shown here is derived from an EMBL/GenBank/DDBJ whole genome shotgun (WGS) entry which is preliminary data.</text>
</comment>
<dbReference type="Proteomes" id="UP000011682">
    <property type="component" value="Unassembled WGS sequence"/>
</dbReference>
<evidence type="ECO:0000313" key="3">
    <source>
        <dbReference type="Proteomes" id="UP000011682"/>
    </source>
</evidence>
<evidence type="ECO:0000313" key="2">
    <source>
        <dbReference type="EMBL" id="EPX56019.1"/>
    </source>
</evidence>
<dbReference type="AlphaFoldDB" id="S9Q3Y5"/>
<protein>
    <submittedName>
        <fullName evidence="2">Uncharacterized protein</fullName>
    </submittedName>
</protein>
<feature type="compositionally biased region" description="Basic and acidic residues" evidence="1">
    <location>
        <begin position="75"/>
        <end position="88"/>
    </location>
</feature>
<organism evidence="2 3">
    <name type="scientific">Cystobacter fuscus (strain ATCC 25194 / DSM 2262 / NBRC 100088 / M29)</name>
    <dbReference type="NCBI Taxonomy" id="1242864"/>
    <lineage>
        <taxon>Bacteria</taxon>
        <taxon>Pseudomonadati</taxon>
        <taxon>Myxococcota</taxon>
        <taxon>Myxococcia</taxon>
        <taxon>Myxococcales</taxon>
        <taxon>Cystobacterineae</taxon>
        <taxon>Archangiaceae</taxon>
        <taxon>Cystobacter</taxon>
    </lineage>
</organism>
<proteinExistence type="predicted"/>